<dbReference type="Gramene" id="KFK23391">
    <property type="protein sequence ID" value="KFK23391"/>
    <property type="gene ID" value="AALP_AAs69070U000100"/>
</dbReference>
<name>A0A087G0I9_ARAAL</name>
<evidence type="ECO:0000256" key="4">
    <source>
        <dbReference type="ARBA" id="ARBA00023136"/>
    </source>
</evidence>
<organism evidence="7 8">
    <name type="scientific">Arabis alpina</name>
    <name type="common">Alpine rock-cress</name>
    <dbReference type="NCBI Taxonomy" id="50452"/>
    <lineage>
        <taxon>Eukaryota</taxon>
        <taxon>Viridiplantae</taxon>
        <taxon>Streptophyta</taxon>
        <taxon>Embryophyta</taxon>
        <taxon>Tracheophyta</taxon>
        <taxon>Spermatophyta</taxon>
        <taxon>Magnoliopsida</taxon>
        <taxon>eudicotyledons</taxon>
        <taxon>Gunneridae</taxon>
        <taxon>Pentapetalae</taxon>
        <taxon>rosids</taxon>
        <taxon>malvids</taxon>
        <taxon>Brassicales</taxon>
        <taxon>Brassicaceae</taxon>
        <taxon>Arabideae</taxon>
        <taxon>Arabis</taxon>
    </lineage>
</organism>
<comment type="subcellular location">
    <subcellularLocation>
        <location evidence="1">Membrane</location>
        <topology evidence="1">Multi-pass membrane protein</topology>
    </subcellularLocation>
</comment>
<dbReference type="GO" id="GO:0055085">
    <property type="term" value="P:transmembrane transport"/>
    <property type="evidence" value="ECO:0007669"/>
    <property type="project" value="InterPro"/>
</dbReference>
<keyword evidence="4 5" id="KW-0472">Membrane</keyword>
<dbReference type="PANTHER" id="PTHR11814">
    <property type="entry name" value="SULFATE TRANSPORTER"/>
    <property type="match status" value="1"/>
</dbReference>
<gene>
    <name evidence="7" type="ORF">AALP_AAs69070U000100</name>
</gene>
<accession>A0A087G0I9</accession>
<sequence>MWFLTPVCLSNSQCALAAIVISAVIGLVDYERAIFLWRVDKIYFTLWTMTSSTTLFFGIEIEVLIGVSFWTLIDGSSSYLKYNYRKFRAPFIPFTL</sequence>
<evidence type="ECO:0000256" key="1">
    <source>
        <dbReference type="ARBA" id="ARBA00004141"/>
    </source>
</evidence>
<reference evidence="8" key="1">
    <citation type="journal article" date="2015" name="Nat. Plants">
        <title>Genome expansion of Arabis alpina linked with retrotransposition and reduced symmetric DNA methylation.</title>
        <authorList>
            <person name="Willing E.M."/>
            <person name="Rawat V."/>
            <person name="Mandakova T."/>
            <person name="Maumus F."/>
            <person name="James G.V."/>
            <person name="Nordstroem K.J."/>
            <person name="Becker C."/>
            <person name="Warthmann N."/>
            <person name="Chica C."/>
            <person name="Szarzynska B."/>
            <person name="Zytnicki M."/>
            <person name="Albani M.C."/>
            <person name="Kiefer C."/>
            <person name="Bergonzi S."/>
            <person name="Castaings L."/>
            <person name="Mateos J.L."/>
            <person name="Berns M.C."/>
            <person name="Bujdoso N."/>
            <person name="Piofczyk T."/>
            <person name="de Lorenzo L."/>
            <person name="Barrero-Sicilia C."/>
            <person name="Mateos I."/>
            <person name="Piednoel M."/>
            <person name="Hagmann J."/>
            <person name="Chen-Min-Tao R."/>
            <person name="Iglesias-Fernandez R."/>
            <person name="Schuster S.C."/>
            <person name="Alonso-Blanco C."/>
            <person name="Roudier F."/>
            <person name="Carbonero P."/>
            <person name="Paz-Ares J."/>
            <person name="Davis S.J."/>
            <person name="Pecinka A."/>
            <person name="Quesneville H."/>
            <person name="Colot V."/>
            <person name="Lysak M.A."/>
            <person name="Weigel D."/>
            <person name="Coupland G."/>
            <person name="Schneeberger K."/>
        </authorList>
    </citation>
    <scope>NUCLEOTIDE SEQUENCE [LARGE SCALE GENOMIC DNA]</scope>
    <source>
        <strain evidence="8">cv. Pajares</strain>
    </source>
</reference>
<dbReference type="eggNOG" id="KOG0236">
    <property type="taxonomic scope" value="Eukaryota"/>
</dbReference>
<feature type="domain" description="SLC26A/SulP transporter" evidence="6">
    <location>
        <begin position="2"/>
        <end position="50"/>
    </location>
</feature>
<evidence type="ECO:0000259" key="6">
    <source>
        <dbReference type="Pfam" id="PF00916"/>
    </source>
</evidence>
<dbReference type="Pfam" id="PF00916">
    <property type="entry name" value="Sulfate_transp"/>
    <property type="match status" value="1"/>
</dbReference>
<evidence type="ECO:0000313" key="8">
    <source>
        <dbReference type="Proteomes" id="UP000029120"/>
    </source>
</evidence>
<dbReference type="EMBL" id="KL979493">
    <property type="protein sequence ID" value="KFK23391.1"/>
    <property type="molecule type" value="Genomic_DNA"/>
</dbReference>
<keyword evidence="3 5" id="KW-1133">Transmembrane helix</keyword>
<keyword evidence="8" id="KW-1185">Reference proteome</keyword>
<dbReference type="Proteomes" id="UP000029120">
    <property type="component" value="Unassembled WGS sequence"/>
</dbReference>
<dbReference type="GO" id="GO:0016020">
    <property type="term" value="C:membrane"/>
    <property type="evidence" value="ECO:0007669"/>
    <property type="project" value="UniProtKB-SubCell"/>
</dbReference>
<dbReference type="InterPro" id="IPR011547">
    <property type="entry name" value="SLC26A/SulP_dom"/>
</dbReference>
<dbReference type="OrthoDB" id="1932909at2759"/>
<proteinExistence type="predicted"/>
<evidence type="ECO:0000256" key="3">
    <source>
        <dbReference type="ARBA" id="ARBA00022989"/>
    </source>
</evidence>
<feature type="transmembrane region" description="Helical" evidence="5">
    <location>
        <begin position="54"/>
        <end position="73"/>
    </location>
</feature>
<dbReference type="AlphaFoldDB" id="A0A087G0I9"/>
<evidence type="ECO:0000313" key="7">
    <source>
        <dbReference type="EMBL" id="KFK23391.1"/>
    </source>
</evidence>
<keyword evidence="2 5" id="KW-0812">Transmembrane</keyword>
<protein>
    <recommendedName>
        <fullName evidence="6">SLC26A/SulP transporter domain-containing protein</fullName>
    </recommendedName>
</protein>
<dbReference type="InterPro" id="IPR001902">
    <property type="entry name" value="SLC26A/SulP_fam"/>
</dbReference>
<evidence type="ECO:0000256" key="5">
    <source>
        <dbReference type="SAM" id="Phobius"/>
    </source>
</evidence>
<evidence type="ECO:0000256" key="2">
    <source>
        <dbReference type="ARBA" id="ARBA00022692"/>
    </source>
</evidence>